<dbReference type="InterPro" id="IPR005793">
    <property type="entry name" value="Formyl_trans_C"/>
</dbReference>
<evidence type="ECO:0000256" key="2">
    <source>
        <dbReference type="ARBA" id="ARBA00012261"/>
    </source>
</evidence>
<feature type="domain" description="Formyl transferase N-terminal" evidence="5">
    <location>
        <begin position="1"/>
        <end position="179"/>
    </location>
</feature>
<dbReference type="GO" id="GO:0004479">
    <property type="term" value="F:methionyl-tRNA formyltransferase activity"/>
    <property type="evidence" value="ECO:0007669"/>
    <property type="project" value="UniProtKB-EC"/>
</dbReference>
<comment type="similarity">
    <text evidence="1">Belongs to the Fmt family.</text>
</comment>
<proteinExistence type="inferred from homology"/>
<dbReference type="GO" id="GO:0005829">
    <property type="term" value="C:cytosol"/>
    <property type="evidence" value="ECO:0007669"/>
    <property type="project" value="TreeGrafter"/>
</dbReference>
<keyword evidence="4" id="KW-0648">Protein biosynthesis</keyword>
<dbReference type="InterPro" id="IPR005794">
    <property type="entry name" value="Fmt"/>
</dbReference>
<evidence type="ECO:0000256" key="3">
    <source>
        <dbReference type="ARBA" id="ARBA00022679"/>
    </source>
</evidence>
<dbReference type="InterPro" id="IPR036477">
    <property type="entry name" value="Formyl_transf_N_sf"/>
</dbReference>
<name>A0A3B1DPI3_9ZZZZ</name>
<feature type="domain" description="Formyl transferase C-terminal" evidence="6">
    <location>
        <begin position="203"/>
        <end position="301"/>
    </location>
</feature>
<dbReference type="SUPFAM" id="SSF50486">
    <property type="entry name" value="FMT C-terminal domain-like"/>
    <property type="match status" value="1"/>
</dbReference>
<dbReference type="CDD" id="cd08704">
    <property type="entry name" value="Met_tRNA_FMT_C"/>
    <property type="match status" value="1"/>
</dbReference>
<gene>
    <name evidence="7" type="ORF">MNBD_UNCLBAC01-344</name>
</gene>
<evidence type="ECO:0000256" key="4">
    <source>
        <dbReference type="ARBA" id="ARBA00022917"/>
    </source>
</evidence>
<accession>A0A3B1DPI3</accession>
<dbReference type="Gene3D" id="3.10.25.10">
    <property type="entry name" value="Formyl transferase, C-terminal domain"/>
    <property type="match status" value="1"/>
</dbReference>
<evidence type="ECO:0000259" key="5">
    <source>
        <dbReference type="Pfam" id="PF00551"/>
    </source>
</evidence>
<dbReference type="InterPro" id="IPR011034">
    <property type="entry name" value="Formyl_transferase-like_C_sf"/>
</dbReference>
<dbReference type="InterPro" id="IPR041711">
    <property type="entry name" value="Met-tRNA-FMT_N"/>
</dbReference>
<dbReference type="AlphaFoldDB" id="A0A3B1DPI3"/>
<evidence type="ECO:0000259" key="6">
    <source>
        <dbReference type="Pfam" id="PF02911"/>
    </source>
</evidence>
<sequence>MKIIFFGSDDFAATHLEKLIPSPYEVMACITQPDRPKNRGMKVIMSSIKILAQENNIPVFQPDNIKCTEFIEQLNQLQADLFVVIAYGRILPAEVLDIPKLYAINVHGSLLPKYRGAAPINWAMINGDTETGLTIIQMNTGMDSGNILAAKKIAILPEDNSAILRIRMMQEGAKFLLETIDNIVGVPLAGVQQDKSQITYAPKLNKKLGYIDWHKSAEEIHNLVRGLQPWPGAYIFYKDKQLKIFSTAIIPHDDHSAKLGEVIEINKQGFVVVAGKNVLLVKDVQLSGSKRMDAASFVRGHQLEVGFQFRI</sequence>
<dbReference type="EMBL" id="UOGJ01000146">
    <property type="protein sequence ID" value="VAX37978.1"/>
    <property type="molecule type" value="Genomic_DNA"/>
</dbReference>
<dbReference type="SUPFAM" id="SSF53328">
    <property type="entry name" value="Formyltransferase"/>
    <property type="match status" value="1"/>
</dbReference>
<dbReference type="InterPro" id="IPR002376">
    <property type="entry name" value="Formyl_transf_N"/>
</dbReference>
<dbReference type="EC" id="2.1.2.9" evidence="2"/>
<dbReference type="NCBIfam" id="TIGR00460">
    <property type="entry name" value="fmt"/>
    <property type="match status" value="1"/>
</dbReference>
<keyword evidence="3 7" id="KW-0808">Transferase</keyword>
<protein>
    <recommendedName>
        <fullName evidence="2">methionyl-tRNA formyltransferase</fullName>
        <ecNumber evidence="2">2.1.2.9</ecNumber>
    </recommendedName>
</protein>
<dbReference type="PANTHER" id="PTHR11138:SF5">
    <property type="entry name" value="METHIONYL-TRNA FORMYLTRANSFERASE, MITOCHONDRIAL"/>
    <property type="match status" value="1"/>
</dbReference>
<organism evidence="7">
    <name type="scientific">hydrothermal vent metagenome</name>
    <dbReference type="NCBI Taxonomy" id="652676"/>
    <lineage>
        <taxon>unclassified sequences</taxon>
        <taxon>metagenomes</taxon>
        <taxon>ecological metagenomes</taxon>
    </lineage>
</organism>
<dbReference type="Pfam" id="PF02911">
    <property type="entry name" value="Formyl_trans_C"/>
    <property type="match status" value="1"/>
</dbReference>
<evidence type="ECO:0000313" key="7">
    <source>
        <dbReference type="EMBL" id="VAX37978.1"/>
    </source>
</evidence>
<dbReference type="Pfam" id="PF00551">
    <property type="entry name" value="Formyl_trans_N"/>
    <property type="match status" value="1"/>
</dbReference>
<dbReference type="Gene3D" id="3.40.50.170">
    <property type="entry name" value="Formyl transferase, N-terminal domain"/>
    <property type="match status" value="1"/>
</dbReference>
<dbReference type="CDD" id="cd08646">
    <property type="entry name" value="FMT_core_Met-tRNA-FMT_N"/>
    <property type="match status" value="1"/>
</dbReference>
<dbReference type="InterPro" id="IPR037022">
    <property type="entry name" value="Formyl_trans_C_sf"/>
</dbReference>
<dbReference type="InterPro" id="IPR044135">
    <property type="entry name" value="Met-tRNA-FMT_C"/>
</dbReference>
<dbReference type="PANTHER" id="PTHR11138">
    <property type="entry name" value="METHIONYL-TRNA FORMYLTRANSFERASE"/>
    <property type="match status" value="1"/>
</dbReference>
<dbReference type="HAMAP" id="MF_00182">
    <property type="entry name" value="Formyl_trans"/>
    <property type="match status" value="1"/>
</dbReference>
<evidence type="ECO:0000256" key="1">
    <source>
        <dbReference type="ARBA" id="ARBA00010699"/>
    </source>
</evidence>
<reference evidence="7" key="1">
    <citation type="submission" date="2018-06" db="EMBL/GenBank/DDBJ databases">
        <authorList>
            <person name="Zhirakovskaya E."/>
        </authorList>
    </citation>
    <scope>NUCLEOTIDE SEQUENCE</scope>
</reference>